<keyword evidence="1" id="KW-1133">Transmembrane helix</keyword>
<dbReference type="GO" id="GO:0006355">
    <property type="term" value="P:regulation of DNA-templated transcription"/>
    <property type="evidence" value="ECO:0007669"/>
    <property type="project" value="InterPro"/>
</dbReference>
<organism evidence="2 3">
    <name type="scientific">Epilithonimonas mollis</name>
    <dbReference type="NCBI Taxonomy" id="216903"/>
    <lineage>
        <taxon>Bacteria</taxon>
        <taxon>Pseudomonadati</taxon>
        <taxon>Bacteroidota</taxon>
        <taxon>Flavobacteriia</taxon>
        <taxon>Flavobacteriales</taxon>
        <taxon>Weeksellaceae</taxon>
        <taxon>Chryseobacterium group</taxon>
        <taxon>Epilithonimonas</taxon>
    </lineage>
</organism>
<evidence type="ECO:0000256" key="1">
    <source>
        <dbReference type="SAM" id="Phobius"/>
    </source>
</evidence>
<gene>
    <name evidence="2" type="ORF">SAMN05444371_0550</name>
</gene>
<proteinExistence type="predicted"/>
<accession>A0A1M6NPA1</accession>
<keyword evidence="1" id="KW-0472">Membrane</keyword>
<dbReference type="InterPro" id="IPR016032">
    <property type="entry name" value="Sig_transdc_resp-reg_C-effctor"/>
</dbReference>
<dbReference type="AlphaFoldDB" id="A0A1M6NPA1"/>
<keyword evidence="3" id="KW-1185">Reference proteome</keyword>
<protein>
    <submittedName>
        <fullName evidence="2">Regulatory protein, luxR family</fullName>
    </submittedName>
</protein>
<name>A0A1M6NPA1_9FLAO</name>
<dbReference type="GO" id="GO:0003677">
    <property type="term" value="F:DNA binding"/>
    <property type="evidence" value="ECO:0007669"/>
    <property type="project" value="InterPro"/>
</dbReference>
<evidence type="ECO:0000313" key="2">
    <source>
        <dbReference type="EMBL" id="SHJ97539.1"/>
    </source>
</evidence>
<sequence>MLILLTFTYRMLLIDSEDNSHVLVVMSSIIMLLLIIFLFLVIKNKSGFLNNSASETASDLLSKGSHEENDIVSVSELIKMALENNQLFYFEFIKVFPAFSSKLLSINAAVKSSDLELCAMIKLNLDTKQIAQAKQVSVKSIESKKYRIRKKLLIPSDIDMYIWMSKF</sequence>
<reference evidence="3" key="1">
    <citation type="submission" date="2016-11" db="EMBL/GenBank/DDBJ databases">
        <authorList>
            <person name="Varghese N."/>
            <person name="Submissions S."/>
        </authorList>
    </citation>
    <scope>NUCLEOTIDE SEQUENCE [LARGE SCALE GENOMIC DNA]</scope>
    <source>
        <strain evidence="3">DSM 18016</strain>
    </source>
</reference>
<keyword evidence="1" id="KW-0812">Transmembrane</keyword>
<dbReference type="EMBL" id="FRAM01000001">
    <property type="protein sequence ID" value="SHJ97539.1"/>
    <property type="molecule type" value="Genomic_DNA"/>
</dbReference>
<dbReference type="SUPFAM" id="SSF46894">
    <property type="entry name" value="C-terminal effector domain of the bipartite response regulators"/>
    <property type="match status" value="1"/>
</dbReference>
<dbReference type="RefSeq" id="WP_072996307.1">
    <property type="nucleotide sequence ID" value="NZ_FRAM01000001.1"/>
</dbReference>
<dbReference type="Proteomes" id="UP000184498">
    <property type="component" value="Unassembled WGS sequence"/>
</dbReference>
<evidence type="ECO:0000313" key="3">
    <source>
        <dbReference type="Proteomes" id="UP000184498"/>
    </source>
</evidence>
<dbReference type="STRING" id="216903.SAMN05444371_0550"/>
<feature type="transmembrane region" description="Helical" evidence="1">
    <location>
        <begin position="20"/>
        <end position="42"/>
    </location>
</feature>
<dbReference type="OrthoDB" id="1203227at2"/>